<organism evidence="3 4">
    <name type="scientific">Kangiella spongicola</name>
    <dbReference type="NCBI Taxonomy" id="796379"/>
    <lineage>
        <taxon>Bacteria</taxon>
        <taxon>Pseudomonadati</taxon>
        <taxon>Pseudomonadota</taxon>
        <taxon>Gammaproteobacteria</taxon>
        <taxon>Kangiellales</taxon>
        <taxon>Kangiellaceae</taxon>
        <taxon>Kangiella</taxon>
    </lineage>
</organism>
<feature type="region of interest" description="Disordered" evidence="1">
    <location>
        <begin position="54"/>
        <end position="88"/>
    </location>
</feature>
<dbReference type="AlphaFoldDB" id="A0A318D575"/>
<dbReference type="EMBL" id="QICH01000001">
    <property type="protein sequence ID" value="PXF64482.1"/>
    <property type="molecule type" value="Genomic_DNA"/>
</dbReference>
<accession>A0A318D575</accession>
<sequence>MNTKSVIVLALVAVAASAILLIYSTNKVGDSELGIAEENKTSIIPVDNEKNEAKFEKTSPEVEIEVSQQEKGEEKLNRSLSPIDQEST</sequence>
<protein>
    <submittedName>
        <fullName evidence="3">Uncharacterized protein</fullName>
    </submittedName>
</protein>
<feature type="compositionally biased region" description="Polar residues" evidence="1">
    <location>
        <begin position="78"/>
        <end position="88"/>
    </location>
</feature>
<evidence type="ECO:0000256" key="2">
    <source>
        <dbReference type="SAM" id="Phobius"/>
    </source>
</evidence>
<keyword evidence="4" id="KW-1185">Reference proteome</keyword>
<keyword evidence="2" id="KW-1133">Transmembrane helix</keyword>
<name>A0A318D575_9GAMM</name>
<feature type="compositionally biased region" description="Basic and acidic residues" evidence="1">
    <location>
        <begin position="68"/>
        <end position="77"/>
    </location>
</feature>
<keyword evidence="2" id="KW-0472">Membrane</keyword>
<evidence type="ECO:0000313" key="4">
    <source>
        <dbReference type="Proteomes" id="UP000247689"/>
    </source>
</evidence>
<dbReference type="RefSeq" id="WP_110200531.1">
    <property type="nucleotide sequence ID" value="NZ_QICH01000001.1"/>
</dbReference>
<comment type="caution">
    <text evidence="3">The sequence shown here is derived from an EMBL/GenBank/DDBJ whole genome shotgun (WGS) entry which is preliminary data.</text>
</comment>
<reference evidence="3 4" key="1">
    <citation type="submission" date="2018-05" db="EMBL/GenBank/DDBJ databases">
        <title>Kangiella spongicola genome sequence.</title>
        <authorList>
            <person name="Maclea K.S."/>
            <person name="Goen A.E."/>
            <person name="Kelley C."/>
            <person name="Underriner A."/>
            <person name="Silverwood T."/>
            <person name="Trachtenberg A.M."/>
        </authorList>
    </citation>
    <scope>NUCLEOTIDE SEQUENCE [LARGE SCALE GENOMIC DNA]</scope>
    <source>
        <strain evidence="3 4">ATCC BAA-2076</strain>
    </source>
</reference>
<feature type="transmembrane region" description="Helical" evidence="2">
    <location>
        <begin position="6"/>
        <end position="23"/>
    </location>
</feature>
<gene>
    <name evidence="3" type="ORF">DL796_04910</name>
</gene>
<evidence type="ECO:0000313" key="3">
    <source>
        <dbReference type="EMBL" id="PXF64482.1"/>
    </source>
</evidence>
<evidence type="ECO:0000256" key="1">
    <source>
        <dbReference type="SAM" id="MobiDB-lite"/>
    </source>
</evidence>
<proteinExistence type="predicted"/>
<dbReference type="Proteomes" id="UP000247689">
    <property type="component" value="Unassembled WGS sequence"/>
</dbReference>
<keyword evidence="2" id="KW-0812">Transmembrane</keyword>